<dbReference type="EC" id="3.5.1.28" evidence="2"/>
<dbReference type="SUPFAM" id="SSF53187">
    <property type="entry name" value="Zn-dependent exopeptidases"/>
    <property type="match status" value="1"/>
</dbReference>
<dbReference type="PANTHER" id="PTHR30404">
    <property type="entry name" value="N-ACETYLMURAMOYL-L-ALANINE AMIDASE"/>
    <property type="match status" value="1"/>
</dbReference>
<sequence length="323" mass="35825">MISNNIFADIVNSAPKIMKNNPLKRLIYAPLLIVAGISLFSFTLRFPILKTSAKRDTVVSTGYKLKTIILDPGHGVKPPNGSGKFSVGSSGTFSTERGVTLMVAQKLQKAIEKDISGVKVVLTRNSETDVSLQRRPEIANENKGDLFISIHCNALPDKTVRERIGTKKGKAVYKTSRVVDRSGKGVLMLVYGLKRTGEQQREIKSNQVGEDMEGEVDPNDPVTIILTNEYLRKFRQKSILLANILADEFVSVDGRRLEGIREQSLNVLVHAAMPSVLVEIGYITNLEEEEYLNSEKGQEEIVATLVRSIQNYKLQVENAVIKN</sequence>
<evidence type="ECO:0000256" key="1">
    <source>
        <dbReference type="ARBA" id="ARBA00001561"/>
    </source>
</evidence>
<dbReference type="InterPro" id="IPR050695">
    <property type="entry name" value="N-acetylmuramoyl_amidase_3"/>
</dbReference>
<dbReference type="Gene3D" id="3.40.630.40">
    <property type="entry name" value="Zn-dependent exopeptidases"/>
    <property type="match status" value="1"/>
</dbReference>
<evidence type="ECO:0000313" key="6">
    <source>
        <dbReference type="EMBL" id="PJJ79166.1"/>
    </source>
</evidence>
<evidence type="ECO:0000256" key="3">
    <source>
        <dbReference type="ARBA" id="ARBA00022801"/>
    </source>
</evidence>
<dbReference type="GO" id="GO:0008745">
    <property type="term" value="F:N-acetylmuramoyl-L-alanine amidase activity"/>
    <property type="evidence" value="ECO:0007669"/>
    <property type="project" value="UniProtKB-EC"/>
</dbReference>
<keyword evidence="4" id="KW-0472">Membrane</keyword>
<keyword evidence="4" id="KW-0812">Transmembrane</keyword>
<dbReference type="EMBL" id="PGFJ01000002">
    <property type="protein sequence ID" value="PJJ79166.1"/>
    <property type="molecule type" value="Genomic_DNA"/>
</dbReference>
<feature type="transmembrane region" description="Helical" evidence="4">
    <location>
        <begin position="26"/>
        <end position="48"/>
    </location>
</feature>
<keyword evidence="7" id="KW-1185">Reference proteome</keyword>
<comment type="caution">
    <text evidence="6">The sequence shown here is derived from an EMBL/GenBank/DDBJ whole genome shotgun (WGS) entry which is preliminary data.</text>
</comment>
<evidence type="ECO:0000256" key="4">
    <source>
        <dbReference type="SAM" id="Phobius"/>
    </source>
</evidence>
<dbReference type="Proteomes" id="UP000242687">
    <property type="component" value="Unassembled WGS sequence"/>
</dbReference>
<evidence type="ECO:0000256" key="2">
    <source>
        <dbReference type="ARBA" id="ARBA00011901"/>
    </source>
</evidence>
<dbReference type="PANTHER" id="PTHR30404:SF0">
    <property type="entry name" value="N-ACETYLMURAMOYL-L-ALANINE AMIDASE AMIC"/>
    <property type="match status" value="1"/>
</dbReference>
<name>A0A2H9VLG8_9SPHI</name>
<comment type="catalytic activity">
    <reaction evidence="1">
        <text>Hydrolyzes the link between N-acetylmuramoyl residues and L-amino acid residues in certain cell-wall glycopeptides.</text>
        <dbReference type="EC" id="3.5.1.28"/>
    </reaction>
</comment>
<dbReference type="Pfam" id="PF01520">
    <property type="entry name" value="Amidase_3"/>
    <property type="match status" value="1"/>
</dbReference>
<reference evidence="6 7" key="1">
    <citation type="submission" date="2017-11" db="EMBL/GenBank/DDBJ databases">
        <title>Genomic Encyclopedia of Archaeal and Bacterial Type Strains, Phase II (KMG-II): From Individual Species to Whole Genera.</title>
        <authorList>
            <person name="Goeker M."/>
        </authorList>
    </citation>
    <scope>NUCLEOTIDE SEQUENCE [LARGE SCALE GENOMIC DNA]</scope>
    <source>
        <strain evidence="6 7">DSM 28175</strain>
    </source>
</reference>
<proteinExistence type="predicted"/>
<keyword evidence="4" id="KW-1133">Transmembrane helix</keyword>
<dbReference type="GO" id="GO:0009253">
    <property type="term" value="P:peptidoglycan catabolic process"/>
    <property type="evidence" value="ECO:0007669"/>
    <property type="project" value="InterPro"/>
</dbReference>
<dbReference type="AlphaFoldDB" id="A0A2H9VLG8"/>
<accession>A0A2H9VLG8</accession>
<dbReference type="CDD" id="cd02696">
    <property type="entry name" value="MurNAc-LAA"/>
    <property type="match status" value="1"/>
</dbReference>
<organism evidence="6 7">
    <name type="scientific">Mucilaginibacter auburnensis</name>
    <dbReference type="NCBI Taxonomy" id="1457233"/>
    <lineage>
        <taxon>Bacteria</taxon>
        <taxon>Pseudomonadati</taxon>
        <taxon>Bacteroidota</taxon>
        <taxon>Sphingobacteriia</taxon>
        <taxon>Sphingobacteriales</taxon>
        <taxon>Sphingobacteriaceae</taxon>
        <taxon>Mucilaginibacter</taxon>
    </lineage>
</organism>
<evidence type="ECO:0000259" key="5">
    <source>
        <dbReference type="SMART" id="SM00646"/>
    </source>
</evidence>
<protein>
    <recommendedName>
        <fullName evidence="2">N-acetylmuramoyl-L-alanine amidase</fullName>
        <ecNumber evidence="2">3.5.1.28</ecNumber>
    </recommendedName>
</protein>
<feature type="domain" description="MurNAc-LAA" evidence="5">
    <location>
        <begin position="136"/>
        <end position="310"/>
    </location>
</feature>
<evidence type="ECO:0000313" key="7">
    <source>
        <dbReference type="Proteomes" id="UP000242687"/>
    </source>
</evidence>
<dbReference type="SMART" id="SM00646">
    <property type="entry name" value="Ami_3"/>
    <property type="match status" value="1"/>
</dbReference>
<dbReference type="InterPro" id="IPR002508">
    <property type="entry name" value="MurNAc-LAA_cat"/>
</dbReference>
<dbReference type="GO" id="GO:0030288">
    <property type="term" value="C:outer membrane-bounded periplasmic space"/>
    <property type="evidence" value="ECO:0007669"/>
    <property type="project" value="TreeGrafter"/>
</dbReference>
<gene>
    <name evidence="6" type="ORF">CLV57_2291</name>
</gene>
<keyword evidence="3" id="KW-0378">Hydrolase</keyword>